<dbReference type="InterPro" id="IPR049712">
    <property type="entry name" value="Poly_export"/>
</dbReference>
<accession>A0A975G3V8</accession>
<dbReference type="AlphaFoldDB" id="A0A975G3V8"/>
<feature type="chain" id="PRO_5037616716" evidence="2">
    <location>
        <begin position="28"/>
        <end position="195"/>
    </location>
</feature>
<dbReference type="InterPro" id="IPR019554">
    <property type="entry name" value="Soluble_ligand-bd"/>
</dbReference>
<dbReference type="Proteomes" id="UP000676409">
    <property type="component" value="Chromosome"/>
</dbReference>
<evidence type="ECO:0000259" key="4">
    <source>
        <dbReference type="Pfam" id="PF10531"/>
    </source>
</evidence>
<dbReference type="EMBL" id="CP073078">
    <property type="protein sequence ID" value="QUD89531.1"/>
    <property type="molecule type" value="Genomic_DNA"/>
</dbReference>
<dbReference type="Gene3D" id="3.10.560.10">
    <property type="entry name" value="Outer membrane lipoprotein wza domain like"/>
    <property type="match status" value="1"/>
</dbReference>
<feature type="domain" description="Soluble ligand binding" evidence="4">
    <location>
        <begin position="122"/>
        <end position="161"/>
    </location>
</feature>
<dbReference type="PANTHER" id="PTHR33619:SF3">
    <property type="entry name" value="POLYSACCHARIDE EXPORT PROTEIN GFCE-RELATED"/>
    <property type="match status" value="1"/>
</dbReference>
<reference evidence="5" key="1">
    <citation type="submission" date="2021-04" db="EMBL/GenBank/DDBJ databases">
        <title>The complete genome sequence of Caulobacter sp. S6.</title>
        <authorList>
            <person name="Tang Y."/>
            <person name="Ouyang W."/>
            <person name="Liu Q."/>
            <person name="Huang B."/>
            <person name="Guo Z."/>
            <person name="Lei P."/>
        </authorList>
    </citation>
    <scope>NUCLEOTIDE SEQUENCE</scope>
    <source>
        <strain evidence="5">S6</strain>
    </source>
</reference>
<proteinExistence type="predicted"/>
<dbReference type="Pfam" id="PF02563">
    <property type="entry name" value="Poly_export"/>
    <property type="match status" value="1"/>
</dbReference>
<evidence type="ECO:0000313" key="6">
    <source>
        <dbReference type="Proteomes" id="UP000676409"/>
    </source>
</evidence>
<dbReference type="PANTHER" id="PTHR33619">
    <property type="entry name" value="POLYSACCHARIDE EXPORT PROTEIN GFCE-RELATED"/>
    <property type="match status" value="1"/>
</dbReference>
<keyword evidence="1 2" id="KW-0732">Signal</keyword>
<dbReference type="KEGG" id="caul:KCG34_06525"/>
<sequence length="195" mass="21228">MRARSALGLVMGASLICLGLRVPPAAANTSQNVAVVERQAPAMKGYRLGVGDKLRIIVFNEPNLTGEFSVNANGTISFPLIGDVPAVLQTKDDVAATITRRLADGYLRTPQVSIDVIGFRPFYILGEVNKPGEYPYEPGLTVMDAVAAAQGFTYRADKKYVFIKQEHQAAEVRDPLQARVPVHPGDTLRIGERFF</sequence>
<evidence type="ECO:0000313" key="5">
    <source>
        <dbReference type="EMBL" id="QUD89531.1"/>
    </source>
</evidence>
<evidence type="ECO:0000259" key="3">
    <source>
        <dbReference type="Pfam" id="PF02563"/>
    </source>
</evidence>
<keyword evidence="6" id="KW-1185">Reference proteome</keyword>
<name>A0A975G3V8_9CAUL</name>
<dbReference type="GO" id="GO:0015159">
    <property type="term" value="F:polysaccharide transmembrane transporter activity"/>
    <property type="evidence" value="ECO:0007669"/>
    <property type="project" value="InterPro"/>
</dbReference>
<feature type="signal peptide" evidence="2">
    <location>
        <begin position="1"/>
        <end position="27"/>
    </location>
</feature>
<organism evidence="5 6">
    <name type="scientific">Phenylobacterium montanum</name>
    <dbReference type="NCBI Taxonomy" id="2823693"/>
    <lineage>
        <taxon>Bacteria</taxon>
        <taxon>Pseudomonadati</taxon>
        <taxon>Pseudomonadota</taxon>
        <taxon>Alphaproteobacteria</taxon>
        <taxon>Caulobacterales</taxon>
        <taxon>Caulobacteraceae</taxon>
        <taxon>Phenylobacterium</taxon>
    </lineage>
</organism>
<feature type="domain" description="Polysaccharide export protein N-terminal" evidence="3">
    <location>
        <begin position="41"/>
        <end position="116"/>
    </location>
</feature>
<protein>
    <submittedName>
        <fullName evidence="5">Polysaccharide export protein</fullName>
    </submittedName>
</protein>
<evidence type="ECO:0000256" key="2">
    <source>
        <dbReference type="SAM" id="SignalP"/>
    </source>
</evidence>
<dbReference type="Pfam" id="PF10531">
    <property type="entry name" value="SLBB"/>
    <property type="match status" value="1"/>
</dbReference>
<gene>
    <name evidence="5" type="ORF">KCG34_06525</name>
</gene>
<evidence type="ECO:0000256" key="1">
    <source>
        <dbReference type="ARBA" id="ARBA00022729"/>
    </source>
</evidence>
<dbReference type="RefSeq" id="WP_211939583.1">
    <property type="nucleotide sequence ID" value="NZ_CP073078.1"/>
</dbReference>
<dbReference type="InterPro" id="IPR003715">
    <property type="entry name" value="Poly_export_N"/>
</dbReference>
<dbReference type="Gene3D" id="3.30.1950.10">
    <property type="entry name" value="wza like domain"/>
    <property type="match status" value="1"/>
</dbReference>